<reference evidence="1" key="2">
    <citation type="submission" date="2007-03" db="EMBL/GenBank/DDBJ databases">
        <authorList>
            <consortium name="The International Medicago Genome Annotation Group"/>
        </authorList>
    </citation>
    <scope>NUCLEOTIDE SEQUENCE</scope>
</reference>
<organism evidence="1">
    <name type="scientific">Medicago truncatula</name>
    <name type="common">Barrel medic</name>
    <name type="synonym">Medicago tribuloides</name>
    <dbReference type="NCBI Taxonomy" id="3880"/>
    <lineage>
        <taxon>Eukaryota</taxon>
        <taxon>Viridiplantae</taxon>
        <taxon>Streptophyta</taxon>
        <taxon>Embryophyta</taxon>
        <taxon>Tracheophyta</taxon>
        <taxon>Spermatophyta</taxon>
        <taxon>Magnoliopsida</taxon>
        <taxon>eudicotyledons</taxon>
        <taxon>Gunneridae</taxon>
        <taxon>Pentapetalae</taxon>
        <taxon>rosids</taxon>
        <taxon>fabids</taxon>
        <taxon>Fabales</taxon>
        <taxon>Fabaceae</taxon>
        <taxon>Papilionoideae</taxon>
        <taxon>50 kb inversion clade</taxon>
        <taxon>NPAAA clade</taxon>
        <taxon>Hologalegina</taxon>
        <taxon>IRL clade</taxon>
        <taxon>Trifolieae</taxon>
        <taxon>Medicago</taxon>
    </lineage>
</organism>
<protein>
    <submittedName>
        <fullName evidence="1">Uncharacterized protein</fullName>
    </submittedName>
</protein>
<sequence length="59" mass="6781">MVFTFLLSLASSLRPNLLYHSYTVIINFSTLYKDASMDHGNVRNLVSSELSSRDELCFY</sequence>
<dbReference type="EMBL" id="AC157503">
    <property type="protein sequence ID" value="ABD33145.1"/>
    <property type="molecule type" value="Genomic_DNA"/>
</dbReference>
<name>Q2HS26_MEDTR</name>
<gene>
    <name evidence="1" type="ORF">MtrDRAFT_AC157503g23v2</name>
</gene>
<evidence type="ECO:0000313" key="1">
    <source>
        <dbReference type="EMBL" id="ABD33145.1"/>
    </source>
</evidence>
<accession>Q2HS26</accession>
<reference evidence="1" key="1">
    <citation type="submission" date="2005-04" db="EMBL/GenBank/DDBJ databases">
        <authorList>
            <person name="Town C.D."/>
        </authorList>
    </citation>
    <scope>NUCLEOTIDE SEQUENCE</scope>
</reference>
<dbReference type="AlphaFoldDB" id="Q2HS26"/>
<proteinExistence type="predicted"/>